<dbReference type="PANTHER" id="PTHR20930:SF0">
    <property type="entry name" value="PROTEIN ILRUN"/>
    <property type="match status" value="1"/>
</dbReference>
<dbReference type="CDD" id="cd02249">
    <property type="entry name" value="ZZ"/>
    <property type="match status" value="1"/>
</dbReference>
<evidence type="ECO:0000313" key="8">
    <source>
        <dbReference type="Proteomes" id="UP001322138"/>
    </source>
</evidence>
<dbReference type="Pfam" id="PF16158">
    <property type="entry name" value="N_BRCA1_IG"/>
    <property type="match status" value="1"/>
</dbReference>
<dbReference type="InterPro" id="IPR013783">
    <property type="entry name" value="Ig-like_fold"/>
</dbReference>
<evidence type="ECO:0000256" key="2">
    <source>
        <dbReference type="ARBA" id="ARBA00022771"/>
    </source>
</evidence>
<evidence type="ECO:0000259" key="6">
    <source>
        <dbReference type="PROSITE" id="PS50135"/>
    </source>
</evidence>
<feature type="domain" description="ZZ-type" evidence="6">
    <location>
        <begin position="421"/>
        <end position="473"/>
    </location>
</feature>
<dbReference type="EMBL" id="JAFFGZ010000004">
    <property type="protein sequence ID" value="KAK4646648.1"/>
    <property type="molecule type" value="Genomic_DNA"/>
</dbReference>
<evidence type="ECO:0000256" key="3">
    <source>
        <dbReference type="ARBA" id="ARBA00022833"/>
    </source>
</evidence>
<dbReference type="Proteomes" id="UP001322138">
    <property type="component" value="Unassembled WGS sequence"/>
</dbReference>
<dbReference type="InterPro" id="IPR032350">
    <property type="entry name" value="Nbr1_FW"/>
</dbReference>
<dbReference type="CDD" id="cd14947">
    <property type="entry name" value="NBR1_like"/>
    <property type="match status" value="1"/>
</dbReference>
<dbReference type="SUPFAM" id="SSF57850">
    <property type="entry name" value="RING/U-box"/>
    <property type="match status" value="4"/>
</dbReference>
<reference evidence="7 8" key="1">
    <citation type="journal article" date="2023" name="bioRxiv">
        <title>High-quality genome assemblies of four members of thePodospora anserinaspecies complex.</title>
        <authorList>
            <person name="Ament-Velasquez S.L."/>
            <person name="Vogan A.A."/>
            <person name="Wallerman O."/>
            <person name="Hartmann F."/>
            <person name="Gautier V."/>
            <person name="Silar P."/>
            <person name="Giraud T."/>
            <person name="Johannesson H."/>
        </authorList>
    </citation>
    <scope>NUCLEOTIDE SEQUENCE [LARGE SCALE GENOMIC DNA]</scope>
    <source>
        <strain evidence="7 8">CBS 112042</strain>
    </source>
</reference>
<feature type="compositionally biased region" description="Acidic residues" evidence="5">
    <location>
        <begin position="830"/>
        <end position="864"/>
    </location>
</feature>
<dbReference type="GeneID" id="87896457"/>
<dbReference type="PANTHER" id="PTHR20930">
    <property type="entry name" value="OVARIAN CARCINOMA ANTIGEN CA125-RELATED"/>
    <property type="match status" value="1"/>
</dbReference>
<dbReference type="RefSeq" id="XP_062735624.1">
    <property type="nucleotide sequence ID" value="XM_062876975.1"/>
</dbReference>
<evidence type="ECO:0000256" key="4">
    <source>
        <dbReference type="PROSITE-ProRule" id="PRU00228"/>
    </source>
</evidence>
<dbReference type="Pfam" id="PF00569">
    <property type="entry name" value="ZZ"/>
    <property type="match status" value="2"/>
</dbReference>
<dbReference type="Gene3D" id="2.60.40.10">
    <property type="entry name" value="Immunoglobulins"/>
    <property type="match status" value="1"/>
</dbReference>
<dbReference type="Gene3D" id="3.30.60.90">
    <property type="match status" value="4"/>
</dbReference>
<evidence type="ECO:0000256" key="5">
    <source>
        <dbReference type="SAM" id="MobiDB-lite"/>
    </source>
</evidence>
<keyword evidence="2 4" id="KW-0863">Zinc-finger</keyword>
<dbReference type="InterPro" id="IPR043145">
    <property type="entry name" value="Znf_ZZ_sf"/>
</dbReference>
<keyword evidence="1" id="KW-0479">Metal-binding</keyword>
<dbReference type="InterPro" id="IPR000433">
    <property type="entry name" value="Znf_ZZ"/>
</dbReference>
<dbReference type="PROSITE" id="PS50135">
    <property type="entry name" value="ZF_ZZ_2"/>
    <property type="match status" value="1"/>
</dbReference>
<feature type="region of interest" description="Disordered" evidence="5">
    <location>
        <begin position="808"/>
        <end position="871"/>
    </location>
</feature>
<name>A0ABR0FT48_9PEZI</name>
<dbReference type="SMART" id="SM00291">
    <property type="entry name" value="ZnF_ZZ"/>
    <property type="match status" value="4"/>
</dbReference>
<accession>A0ABR0FT48</accession>
<protein>
    <recommendedName>
        <fullName evidence="6">ZZ-type domain-containing protein</fullName>
    </recommendedName>
</protein>
<keyword evidence="8" id="KW-1185">Reference proteome</keyword>
<evidence type="ECO:0000313" key="7">
    <source>
        <dbReference type="EMBL" id="KAK4646648.1"/>
    </source>
</evidence>
<comment type="caution">
    <text evidence="7">The sequence shown here is derived from an EMBL/GenBank/DDBJ whole genome shotgun (WGS) entry which is preliminary data.</text>
</comment>
<proteinExistence type="predicted"/>
<organism evidence="7 8">
    <name type="scientific">Podospora bellae-mahoneyi</name>
    <dbReference type="NCBI Taxonomy" id="2093777"/>
    <lineage>
        <taxon>Eukaryota</taxon>
        <taxon>Fungi</taxon>
        <taxon>Dikarya</taxon>
        <taxon>Ascomycota</taxon>
        <taxon>Pezizomycotina</taxon>
        <taxon>Sordariomycetes</taxon>
        <taxon>Sordariomycetidae</taxon>
        <taxon>Sordariales</taxon>
        <taxon>Podosporaceae</taxon>
        <taxon>Podospora</taxon>
    </lineage>
</organism>
<feature type="compositionally biased region" description="Pro residues" evidence="5">
    <location>
        <begin position="318"/>
        <end position="327"/>
    </location>
</feature>
<dbReference type="CDD" id="cd02340">
    <property type="entry name" value="ZZ_NBR1_like"/>
    <property type="match status" value="2"/>
</dbReference>
<feature type="region of interest" description="Disordered" evidence="5">
    <location>
        <begin position="309"/>
        <end position="336"/>
    </location>
</feature>
<gene>
    <name evidence="7" type="ORF">QC761_212420</name>
</gene>
<keyword evidence="3" id="KW-0862">Zinc</keyword>
<feature type="region of interest" description="Disordered" evidence="5">
    <location>
        <begin position="556"/>
        <end position="577"/>
    </location>
</feature>
<feature type="compositionally biased region" description="Basic and acidic residues" evidence="5">
    <location>
        <begin position="808"/>
        <end position="823"/>
    </location>
</feature>
<evidence type="ECO:0000256" key="1">
    <source>
        <dbReference type="ARBA" id="ARBA00022723"/>
    </source>
</evidence>
<sequence>MSAATMAPNMAAAPQVTPATLVTLKVNYHGSTRRFKLPLREMVPAFLENRIRGVLNIRPDADVVFERYSDSATSYVVLDKANTSVYKQLYRAAKAKQKLRLRVTVKETPAQASLDSLIQAAEPAETPVEKVAEEPVEKPTLPIPKELIETRITEAKAAVAAREGPKPASVADEVEEEAPAAVSSPAETSEEIEQPTPVEPVQPLKIPDAVLADYEMAISKLEQQSQARFAAEMNLVPPAIRSNYAVCCNSCDKNVPDMHYHCSKCDGGDFDLCPGCVDQGVACYGADHWLIKRFIKNGVIISSTTETLPPKQVKQAAPPSPPSPPSPAAEKPSTPSASERIIPIFNGLAYSSMRTCNCCVRELPEVDFVHCSTCEDYDLCRSCFAKNTHGHHPKHTFVAAVEGTRLEPDVVRRLGAGRGQKHNAICDGCDTNIRGIRHKCLNCPDWDYCSECMANASFIHPGHRFVPIYEPLEYAGISDLFARPTHQGICCDGPLCSANRNNYTYITGDRYKCAVCNDTDFCEACEASPANTHNKTHPLIKFKTPVRHVSVTTTGENENGRAIPTMGDRRPRVTTSRATETVNAPVLSSSNVQTVIDVKPVEHEINKEVEEKPAEKVEIKTETTEVRPVEQVAPATPAELVAVFIKDTVADGTVMEPNHVFEQTWILRNEGKTAWPAGCSVMFVGGDYMGHVDSTHPAATQDLRASNVSTVCYSPILPGEEFPFTVLLRTPLRTGRIVSNWRLTTPDGLKFGHRLWCDVKVEQPKSVAPVVSEPVKEEREVIAKPEPALAPKEEVQLHQSQMIFPKLEKESPVSSLHEDDKSESAVTYEQYEDCEDDDWDAAESEEGFMTDEEYDILDASDEEYSEAHSRK</sequence>
<feature type="region of interest" description="Disordered" evidence="5">
    <location>
        <begin position="158"/>
        <end position="203"/>
    </location>
</feature>